<name>A0ABQ7NTM5_BRACM</name>
<comment type="caution">
    <text evidence="2">The sequence shown here is derived from an EMBL/GenBank/DDBJ whole genome shotgun (WGS) entry which is preliminary data.</text>
</comment>
<dbReference type="EMBL" id="JADBGQ010000001">
    <property type="protein sequence ID" value="KAG5413440.1"/>
    <property type="molecule type" value="Genomic_DNA"/>
</dbReference>
<evidence type="ECO:0000256" key="1">
    <source>
        <dbReference type="SAM" id="MobiDB-lite"/>
    </source>
</evidence>
<feature type="compositionally biased region" description="Basic and acidic residues" evidence="1">
    <location>
        <begin position="22"/>
        <end position="52"/>
    </location>
</feature>
<feature type="region of interest" description="Disordered" evidence="1">
    <location>
        <begin position="1"/>
        <end position="178"/>
    </location>
</feature>
<organism evidence="2 3">
    <name type="scientific">Brassica rapa subsp. trilocularis</name>
    <dbReference type="NCBI Taxonomy" id="1813537"/>
    <lineage>
        <taxon>Eukaryota</taxon>
        <taxon>Viridiplantae</taxon>
        <taxon>Streptophyta</taxon>
        <taxon>Embryophyta</taxon>
        <taxon>Tracheophyta</taxon>
        <taxon>Spermatophyta</taxon>
        <taxon>Magnoliopsida</taxon>
        <taxon>eudicotyledons</taxon>
        <taxon>Gunneridae</taxon>
        <taxon>Pentapetalae</taxon>
        <taxon>rosids</taxon>
        <taxon>malvids</taxon>
        <taxon>Brassicales</taxon>
        <taxon>Brassicaceae</taxon>
        <taxon>Brassiceae</taxon>
        <taxon>Brassica</taxon>
    </lineage>
</organism>
<accession>A0ABQ7NTM5</accession>
<protein>
    <submittedName>
        <fullName evidence="2">Uncharacterized protein</fullName>
    </submittedName>
</protein>
<feature type="compositionally biased region" description="Low complexity" evidence="1">
    <location>
        <begin position="1"/>
        <end position="14"/>
    </location>
</feature>
<sequence>RLAFANSAAAQSAQPGPLTHLSAEDTRNVAHEAEPFYRRRDRHGRPFGDRVSTKAPLVQPLRNKITPRQGALYSEKGEHHREQQRHLSPPYTRHREHRRASRADNPQLYKQRMEPVVRHPRAPSATSRDTDVQATLPALPRGEGRPPAPKRRTTLSRHLNGSVSRKNNLSRTQRLSGTGNGLTTDIVSWVLWGIWKARNLLTFENRAIPAHKVMTVAISSAREWSSAQLANAPKTSTTAGLVMPPMLPRPLLTCNSDASWIQATKMAGLAWVLSDSRNDQVHTGQARSLSVSSPLMAEAL</sequence>
<dbReference type="Proteomes" id="UP000823674">
    <property type="component" value="Chromosome A01"/>
</dbReference>
<keyword evidence="3" id="KW-1185">Reference proteome</keyword>
<evidence type="ECO:0000313" key="2">
    <source>
        <dbReference type="EMBL" id="KAG5413440.1"/>
    </source>
</evidence>
<proteinExistence type="predicted"/>
<reference evidence="2 3" key="1">
    <citation type="submission" date="2021-03" db="EMBL/GenBank/DDBJ databases">
        <authorList>
            <person name="King G.J."/>
            <person name="Bancroft I."/>
            <person name="Baten A."/>
            <person name="Bloomfield J."/>
            <person name="Borpatragohain P."/>
            <person name="He Z."/>
            <person name="Irish N."/>
            <person name="Irwin J."/>
            <person name="Liu K."/>
            <person name="Mauleon R.P."/>
            <person name="Moore J."/>
            <person name="Morris R."/>
            <person name="Ostergaard L."/>
            <person name="Wang B."/>
            <person name="Wells R."/>
        </authorList>
    </citation>
    <scope>NUCLEOTIDE SEQUENCE [LARGE SCALE GENOMIC DNA]</scope>
    <source>
        <strain evidence="2">R-o-18</strain>
        <tissue evidence="2">Leaf</tissue>
    </source>
</reference>
<feature type="non-terminal residue" evidence="2">
    <location>
        <position position="1"/>
    </location>
</feature>
<evidence type="ECO:0000313" key="3">
    <source>
        <dbReference type="Proteomes" id="UP000823674"/>
    </source>
</evidence>
<gene>
    <name evidence="2" type="primary">A01g501500.1_BraROA</name>
    <name evidence="2" type="ORF">IGI04_001007</name>
</gene>
<feature type="non-terminal residue" evidence="2">
    <location>
        <position position="300"/>
    </location>
</feature>
<feature type="compositionally biased region" description="Basic and acidic residues" evidence="1">
    <location>
        <begin position="75"/>
        <end position="85"/>
    </location>
</feature>
<feature type="compositionally biased region" description="Polar residues" evidence="1">
    <location>
        <begin position="156"/>
        <end position="178"/>
    </location>
</feature>